<reference evidence="5 6" key="1">
    <citation type="submission" date="2014-04" db="EMBL/GenBank/DDBJ databases">
        <authorList>
            <consortium name="DOE Joint Genome Institute"/>
            <person name="Kuo A."/>
            <person name="Kohler A."/>
            <person name="Nagy L.G."/>
            <person name="Floudas D."/>
            <person name="Copeland A."/>
            <person name="Barry K.W."/>
            <person name="Cichocki N."/>
            <person name="Veneault-Fourrey C."/>
            <person name="LaButti K."/>
            <person name="Lindquist E.A."/>
            <person name="Lipzen A."/>
            <person name="Lundell T."/>
            <person name="Morin E."/>
            <person name="Murat C."/>
            <person name="Sun H."/>
            <person name="Tunlid A."/>
            <person name="Henrissat B."/>
            <person name="Grigoriev I.V."/>
            <person name="Hibbett D.S."/>
            <person name="Martin F."/>
            <person name="Nordberg H.P."/>
            <person name="Cantor M.N."/>
            <person name="Hua S.X."/>
        </authorList>
    </citation>
    <scope>NUCLEOTIDE SEQUENCE [LARGE SCALE GENOMIC DNA]</scope>
    <source>
        <strain evidence="5 6">LaAM-08-1</strain>
    </source>
</reference>
<accession>A0A0C9XNB1</accession>
<dbReference type="Pfam" id="PF00400">
    <property type="entry name" value="WD40"/>
    <property type="match status" value="2"/>
</dbReference>
<feature type="repeat" description="WD" evidence="3">
    <location>
        <begin position="90"/>
        <end position="123"/>
    </location>
</feature>
<dbReference type="AlphaFoldDB" id="A0A0C9XNB1"/>
<dbReference type="Gene3D" id="2.130.10.10">
    <property type="entry name" value="YVTN repeat-like/Quinoprotein amine dehydrogenase"/>
    <property type="match status" value="1"/>
</dbReference>
<dbReference type="OrthoDB" id="2414538at2759"/>
<keyword evidence="1 3" id="KW-0853">WD repeat</keyword>
<feature type="region of interest" description="Disordered" evidence="4">
    <location>
        <begin position="258"/>
        <end position="286"/>
    </location>
</feature>
<dbReference type="InterPro" id="IPR015943">
    <property type="entry name" value="WD40/YVTN_repeat-like_dom_sf"/>
</dbReference>
<dbReference type="GO" id="GO:0005737">
    <property type="term" value="C:cytoplasm"/>
    <property type="evidence" value="ECO:0007669"/>
    <property type="project" value="TreeGrafter"/>
</dbReference>
<keyword evidence="2" id="KW-0677">Repeat</keyword>
<proteinExistence type="predicted"/>
<dbReference type="Proteomes" id="UP000054477">
    <property type="component" value="Unassembled WGS sequence"/>
</dbReference>
<evidence type="ECO:0000256" key="3">
    <source>
        <dbReference type="PROSITE-ProRule" id="PRU00221"/>
    </source>
</evidence>
<dbReference type="STRING" id="1095629.A0A0C9XNB1"/>
<dbReference type="InterPro" id="IPR036322">
    <property type="entry name" value="WD40_repeat_dom_sf"/>
</dbReference>
<feature type="repeat" description="WD" evidence="3">
    <location>
        <begin position="39"/>
        <end position="80"/>
    </location>
</feature>
<dbReference type="PROSITE" id="PS50082">
    <property type="entry name" value="WD_REPEATS_2"/>
    <property type="match status" value="2"/>
</dbReference>
<dbReference type="GO" id="GO:0045717">
    <property type="term" value="P:negative regulation of fatty acid biosynthetic process"/>
    <property type="evidence" value="ECO:0007669"/>
    <property type="project" value="TreeGrafter"/>
</dbReference>
<dbReference type="InterPro" id="IPR045151">
    <property type="entry name" value="DCAF8"/>
</dbReference>
<dbReference type="SUPFAM" id="SSF50978">
    <property type="entry name" value="WD40 repeat-like"/>
    <property type="match status" value="1"/>
</dbReference>
<feature type="region of interest" description="Disordered" evidence="4">
    <location>
        <begin position="305"/>
        <end position="355"/>
    </location>
</feature>
<dbReference type="SMART" id="SM00320">
    <property type="entry name" value="WD40"/>
    <property type="match status" value="4"/>
</dbReference>
<feature type="compositionally biased region" description="Basic and acidic residues" evidence="4">
    <location>
        <begin position="260"/>
        <end position="276"/>
    </location>
</feature>
<organism evidence="5 6">
    <name type="scientific">Laccaria amethystina LaAM-08-1</name>
    <dbReference type="NCBI Taxonomy" id="1095629"/>
    <lineage>
        <taxon>Eukaryota</taxon>
        <taxon>Fungi</taxon>
        <taxon>Dikarya</taxon>
        <taxon>Basidiomycota</taxon>
        <taxon>Agaricomycotina</taxon>
        <taxon>Agaricomycetes</taxon>
        <taxon>Agaricomycetidae</taxon>
        <taxon>Agaricales</taxon>
        <taxon>Agaricineae</taxon>
        <taxon>Hydnangiaceae</taxon>
        <taxon>Laccaria</taxon>
    </lineage>
</organism>
<name>A0A0C9XNB1_9AGAR</name>
<keyword evidence="6" id="KW-1185">Reference proteome</keyword>
<evidence type="ECO:0008006" key="7">
    <source>
        <dbReference type="Google" id="ProtNLM"/>
    </source>
</evidence>
<dbReference type="PROSITE" id="PS50294">
    <property type="entry name" value="WD_REPEATS_REGION"/>
    <property type="match status" value="1"/>
</dbReference>
<feature type="compositionally biased region" description="Polar residues" evidence="4">
    <location>
        <begin position="314"/>
        <end position="324"/>
    </location>
</feature>
<evidence type="ECO:0000313" key="6">
    <source>
        <dbReference type="Proteomes" id="UP000054477"/>
    </source>
</evidence>
<gene>
    <name evidence="5" type="ORF">K443DRAFT_673950</name>
</gene>
<dbReference type="HOGENOM" id="CLU_012381_2_1_1"/>
<dbReference type="GO" id="GO:0080008">
    <property type="term" value="C:Cul4-RING E3 ubiquitin ligase complex"/>
    <property type="evidence" value="ECO:0007669"/>
    <property type="project" value="TreeGrafter"/>
</dbReference>
<evidence type="ECO:0000256" key="2">
    <source>
        <dbReference type="ARBA" id="ARBA00022737"/>
    </source>
</evidence>
<dbReference type="InterPro" id="IPR001680">
    <property type="entry name" value="WD40_rpt"/>
</dbReference>
<dbReference type="PANTHER" id="PTHR15574">
    <property type="entry name" value="WD REPEAT DOMAIN-CONTAINING FAMILY"/>
    <property type="match status" value="1"/>
</dbReference>
<dbReference type="PANTHER" id="PTHR15574:SF40">
    <property type="entry name" value="WD AND TETRATRICOPEPTIDE REPEATS PROTEIN 1"/>
    <property type="match status" value="1"/>
</dbReference>
<evidence type="ECO:0000256" key="1">
    <source>
        <dbReference type="ARBA" id="ARBA00022574"/>
    </source>
</evidence>
<evidence type="ECO:0000313" key="5">
    <source>
        <dbReference type="EMBL" id="KIK06666.1"/>
    </source>
</evidence>
<dbReference type="EMBL" id="KN838551">
    <property type="protein sequence ID" value="KIK06666.1"/>
    <property type="molecule type" value="Genomic_DNA"/>
</dbReference>
<protein>
    <recommendedName>
        <fullName evidence="7">WD40 repeat-like protein</fullName>
    </recommendedName>
</protein>
<sequence length="403" mass="44910">MTRFSLPPSVSSVEHIRKRNLSRALFRRLDRVNVLGDSTTGHTGCVNALSWAQEGDLLLSGGDDTTIRVWRMDTSNTEQEYPFVCRSVISTGHRANIFNTQMLPSSSRIVTAAGDEQVRVFDIGTTHSAGLDGVGSEYSSRQSCIRILRCHDNRVKRIVVEESPDLFLSVGEDGTVRQHDMRTHHNCRDATCPAPLTKVNHELSTLSLSPITPHQFVVAGEAPYGYLYDRRHVGRVLKREWGEVPRAGEEVTTCVRRFGRPQERGGDRNSRREHVTGARISPSNGHEVLLSYSGDRVYLYSTRDQPCSDDDLASPTTSIMPTNAKQPQKVPFVVPPPSSSMGPAEETANQDTDLEDEDVETFIEFNDPPMRNYQTDVPVIMPRCQYAGARNVATIKDGDFASY</sequence>
<evidence type="ECO:0000256" key="4">
    <source>
        <dbReference type="SAM" id="MobiDB-lite"/>
    </source>
</evidence>
<reference evidence="6" key="2">
    <citation type="submission" date="2015-01" db="EMBL/GenBank/DDBJ databases">
        <title>Evolutionary Origins and Diversification of the Mycorrhizal Mutualists.</title>
        <authorList>
            <consortium name="DOE Joint Genome Institute"/>
            <consortium name="Mycorrhizal Genomics Consortium"/>
            <person name="Kohler A."/>
            <person name="Kuo A."/>
            <person name="Nagy L.G."/>
            <person name="Floudas D."/>
            <person name="Copeland A."/>
            <person name="Barry K.W."/>
            <person name="Cichocki N."/>
            <person name="Veneault-Fourrey C."/>
            <person name="LaButti K."/>
            <person name="Lindquist E.A."/>
            <person name="Lipzen A."/>
            <person name="Lundell T."/>
            <person name="Morin E."/>
            <person name="Murat C."/>
            <person name="Riley R."/>
            <person name="Ohm R."/>
            <person name="Sun H."/>
            <person name="Tunlid A."/>
            <person name="Henrissat B."/>
            <person name="Grigoriev I.V."/>
            <person name="Hibbett D.S."/>
            <person name="Martin F."/>
        </authorList>
    </citation>
    <scope>NUCLEOTIDE SEQUENCE [LARGE SCALE GENOMIC DNA]</scope>
    <source>
        <strain evidence="6">LaAM-08-1</strain>
    </source>
</reference>